<protein>
    <submittedName>
        <fullName evidence="2">Phage minor head protein</fullName>
    </submittedName>
</protein>
<evidence type="ECO:0000259" key="1">
    <source>
        <dbReference type="Pfam" id="PF04233"/>
    </source>
</evidence>
<feature type="domain" description="Phage head morphogenesis" evidence="1">
    <location>
        <begin position="64"/>
        <end position="193"/>
    </location>
</feature>
<sequence length="281" mass="30973">MAAKAKVPNPADLKAIFGLEPAKAIDYLKGKGYAITWDWQEMLDQAHDQSFTVAKAMRLDLLSDIREALETALQKGQTLKQFTEALQPTLETQGWWGKQVIVDSQGVGELVQLGSPRRLQTIYQTNLQSAYMAGRKASMEETSDTHPYWMYVAILDGKTRPSHRALHGKVFRHDDPIWSSIFPPNGFNCRCRVTALTEAAVKRRGLAVISSQGLSFNDTVEIGTNKRTGEIRTAGVTGLRLTDQGGKPITFRTDPGFNHAPGTGFADTLQRKQAAAGLDEV</sequence>
<organism evidence="2 3">
    <name type="scientific">Pseudomonas fontis</name>
    <dbReference type="NCBI Taxonomy" id="2942633"/>
    <lineage>
        <taxon>Bacteria</taxon>
        <taxon>Pseudomonadati</taxon>
        <taxon>Pseudomonadota</taxon>
        <taxon>Gammaproteobacteria</taxon>
        <taxon>Pseudomonadales</taxon>
        <taxon>Pseudomonadaceae</taxon>
        <taxon>Pseudomonas</taxon>
    </lineage>
</organism>
<dbReference type="InterPro" id="IPR006528">
    <property type="entry name" value="Phage_head_morphogenesis_dom"/>
</dbReference>
<dbReference type="NCBIfam" id="TIGR01641">
    <property type="entry name" value="phageSPP1_gp7"/>
    <property type="match status" value="1"/>
</dbReference>
<keyword evidence="3" id="KW-1185">Reference proteome</keyword>
<proteinExistence type="predicted"/>
<dbReference type="EMBL" id="JAMDGY010000071">
    <property type="protein sequence ID" value="MDD0992949.1"/>
    <property type="molecule type" value="Genomic_DNA"/>
</dbReference>
<dbReference type="Proteomes" id="UP001148203">
    <property type="component" value="Unassembled WGS sequence"/>
</dbReference>
<evidence type="ECO:0000313" key="2">
    <source>
        <dbReference type="EMBL" id="MDD0992949.1"/>
    </source>
</evidence>
<reference evidence="2 3" key="1">
    <citation type="submission" date="2022-05" db="EMBL/GenBank/DDBJ databases">
        <title>Novel Pseudomonas spp. Isolated from a Rainbow Trout Aquaculture Facility.</title>
        <authorList>
            <person name="Testerman T."/>
            <person name="Graf J."/>
        </authorList>
    </citation>
    <scope>NUCLEOTIDE SEQUENCE [LARGE SCALE GENOMIC DNA]</scope>
    <source>
        <strain evidence="2 3">ID681</strain>
    </source>
</reference>
<accession>A0ABT5NXM5</accession>
<gene>
    <name evidence="2" type="ORF">M5G11_20670</name>
</gene>
<name>A0ABT5NXM5_9PSED</name>
<evidence type="ECO:0000313" key="3">
    <source>
        <dbReference type="Proteomes" id="UP001148203"/>
    </source>
</evidence>
<dbReference type="Pfam" id="PF04233">
    <property type="entry name" value="Phage_Mu_F"/>
    <property type="match status" value="1"/>
</dbReference>
<dbReference type="RefSeq" id="WP_273910143.1">
    <property type="nucleotide sequence ID" value="NZ_JAMDGX010000022.1"/>
</dbReference>
<comment type="caution">
    <text evidence="2">The sequence shown here is derived from an EMBL/GenBank/DDBJ whole genome shotgun (WGS) entry which is preliminary data.</text>
</comment>